<evidence type="ECO:0000256" key="1">
    <source>
        <dbReference type="ARBA" id="ARBA00004123"/>
    </source>
</evidence>
<dbReference type="GO" id="GO:0005634">
    <property type="term" value="C:nucleus"/>
    <property type="evidence" value="ECO:0007669"/>
    <property type="project" value="UniProtKB-SubCell"/>
</dbReference>
<evidence type="ECO:0000256" key="6">
    <source>
        <dbReference type="ARBA" id="ARBA00022786"/>
    </source>
</evidence>
<dbReference type="InterPro" id="IPR001841">
    <property type="entry name" value="Znf_RING"/>
</dbReference>
<keyword evidence="7" id="KW-0862">Zinc</keyword>
<feature type="region of interest" description="Disordered" evidence="10">
    <location>
        <begin position="348"/>
        <end position="369"/>
    </location>
</feature>
<feature type="compositionally biased region" description="Polar residues" evidence="10">
    <location>
        <begin position="549"/>
        <end position="585"/>
    </location>
</feature>
<dbReference type="EMBL" id="QOIP01000007">
    <property type="protein sequence ID" value="RLU20457.1"/>
    <property type="molecule type" value="Genomic_DNA"/>
</dbReference>
<feature type="compositionally biased region" description="Polar residues" evidence="10">
    <location>
        <begin position="696"/>
        <end position="706"/>
    </location>
</feature>
<dbReference type="Pfam" id="PF26054">
    <property type="entry name" value="PHD_G2E3"/>
    <property type="match status" value="1"/>
</dbReference>
<dbReference type="Proteomes" id="UP000053097">
    <property type="component" value="Unassembled WGS sequence"/>
</dbReference>
<dbReference type="SMART" id="SM00249">
    <property type="entry name" value="PHD"/>
    <property type="match status" value="3"/>
</dbReference>
<dbReference type="InterPro" id="IPR034732">
    <property type="entry name" value="EPHD"/>
</dbReference>
<name>A0A026W8I9_OOCBI</name>
<organism evidence="13 15">
    <name type="scientific">Ooceraea biroi</name>
    <name type="common">Clonal raider ant</name>
    <name type="synonym">Cerapachys biroi</name>
    <dbReference type="NCBI Taxonomy" id="2015173"/>
    <lineage>
        <taxon>Eukaryota</taxon>
        <taxon>Metazoa</taxon>
        <taxon>Ecdysozoa</taxon>
        <taxon>Arthropoda</taxon>
        <taxon>Hexapoda</taxon>
        <taxon>Insecta</taxon>
        <taxon>Pterygota</taxon>
        <taxon>Neoptera</taxon>
        <taxon>Endopterygota</taxon>
        <taxon>Hymenoptera</taxon>
        <taxon>Apocrita</taxon>
        <taxon>Aculeata</taxon>
        <taxon>Formicoidea</taxon>
        <taxon>Formicidae</taxon>
        <taxon>Dorylinae</taxon>
        <taxon>Ooceraea</taxon>
    </lineage>
</organism>
<dbReference type="InterPro" id="IPR042013">
    <property type="entry name" value="PHF7/G2E3_ePHD"/>
</dbReference>
<feature type="compositionally biased region" description="Low complexity" evidence="10">
    <location>
        <begin position="352"/>
        <end position="362"/>
    </location>
</feature>
<reference evidence="14" key="3">
    <citation type="submission" date="2018-07" db="EMBL/GenBank/DDBJ databases">
        <authorList>
            <person name="Mckenzie S.K."/>
            <person name="Kronauer D.J.C."/>
        </authorList>
    </citation>
    <scope>NUCLEOTIDE SEQUENCE</scope>
    <source>
        <strain evidence="14">Clonal line C1</strain>
    </source>
</reference>
<feature type="compositionally biased region" description="Basic and acidic residues" evidence="10">
    <location>
        <begin position="710"/>
        <end position="722"/>
    </location>
</feature>
<keyword evidence="4" id="KW-0479">Metal-binding</keyword>
<evidence type="ECO:0000256" key="7">
    <source>
        <dbReference type="ARBA" id="ARBA00022833"/>
    </source>
</evidence>
<dbReference type="GO" id="GO:0016740">
    <property type="term" value="F:transferase activity"/>
    <property type="evidence" value="ECO:0007669"/>
    <property type="project" value="UniProtKB-KW"/>
</dbReference>
<evidence type="ECO:0000256" key="8">
    <source>
        <dbReference type="ARBA" id="ARBA00023242"/>
    </source>
</evidence>
<dbReference type="PANTHER" id="PTHR12420">
    <property type="entry name" value="PHD FINGER PROTEIN"/>
    <property type="match status" value="1"/>
</dbReference>
<protein>
    <submittedName>
        <fullName evidence="13">G2/M phase-specific E3 ubiquitin-protein ligase</fullName>
    </submittedName>
</protein>
<feature type="compositionally biased region" description="Basic and acidic residues" evidence="10">
    <location>
        <begin position="434"/>
        <end position="471"/>
    </location>
</feature>
<keyword evidence="3" id="KW-0808">Transferase</keyword>
<dbReference type="OMA" id="WANPVWD"/>
<feature type="region of interest" description="Disordered" evidence="10">
    <location>
        <begin position="424"/>
        <end position="471"/>
    </location>
</feature>
<evidence type="ECO:0000256" key="2">
    <source>
        <dbReference type="ARBA" id="ARBA00004906"/>
    </source>
</evidence>
<keyword evidence="15" id="KW-1185">Reference proteome</keyword>
<reference evidence="14 16" key="2">
    <citation type="journal article" date="2018" name="Genome Res.">
        <title>The genomic architecture and molecular evolution of ant odorant receptors.</title>
        <authorList>
            <person name="McKenzie S.K."/>
            <person name="Kronauer D.J.C."/>
        </authorList>
    </citation>
    <scope>NUCLEOTIDE SEQUENCE [LARGE SCALE GENOMIC DNA]</scope>
    <source>
        <strain evidence="14">Clonal line C1</strain>
    </source>
</reference>
<dbReference type="GO" id="GO:0008270">
    <property type="term" value="F:zinc ion binding"/>
    <property type="evidence" value="ECO:0007669"/>
    <property type="project" value="UniProtKB-KW"/>
</dbReference>
<proteinExistence type="predicted"/>
<evidence type="ECO:0000256" key="4">
    <source>
        <dbReference type="ARBA" id="ARBA00022723"/>
    </source>
</evidence>
<evidence type="ECO:0000259" key="12">
    <source>
        <dbReference type="PROSITE" id="PS51805"/>
    </source>
</evidence>
<dbReference type="SUPFAM" id="SSF57903">
    <property type="entry name" value="FYVE/PHD zinc finger"/>
    <property type="match status" value="1"/>
</dbReference>
<comment type="pathway">
    <text evidence="2">Protein modification; protein ubiquitination.</text>
</comment>
<dbReference type="PROSITE" id="PS51805">
    <property type="entry name" value="EPHD"/>
    <property type="match status" value="1"/>
</dbReference>
<dbReference type="Pfam" id="PF13771">
    <property type="entry name" value="zf-HC5HC2H"/>
    <property type="match status" value="1"/>
</dbReference>
<dbReference type="STRING" id="2015173.A0A026W8I9"/>
<evidence type="ECO:0000313" key="15">
    <source>
        <dbReference type="Proteomes" id="UP000053097"/>
    </source>
</evidence>
<dbReference type="InterPro" id="IPR011011">
    <property type="entry name" value="Znf_FYVE_PHD"/>
</dbReference>
<evidence type="ECO:0000313" key="16">
    <source>
        <dbReference type="Proteomes" id="UP000279307"/>
    </source>
</evidence>
<evidence type="ECO:0000256" key="3">
    <source>
        <dbReference type="ARBA" id="ARBA00022679"/>
    </source>
</evidence>
<comment type="subcellular location">
    <subcellularLocation>
        <location evidence="1">Nucleus</location>
    </subcellularLocation>
</comment>
<reference evidence="13 15" key="1">
    <citation type="journal article" date="2014" name="Curr. Biol.">
        <title>The genome of the clonal raider ant Cerapachys biroi.</title>
        <authorList>
            <person name="Oxley P.R."/>
            <person name="Ji L."/>
            <person name="Fetter-Pruneda I."/>
            <person name="McKenzie S.K."/>
            <person name="Li C."/>
            <person name="Hu H."/>
            <person name="Zhang G."/>
            <person name="Kronauer D.J."/>
        </authorList>
    </citation>
    <scope>NUCLEOTIDE SEQUENCE [LARGE SCALE GENOMIC DNA]</scope>
</reference>
<dbReference type="EMBL" id="KK107364">
    <property type="protein sequence ID" value="EZA51961.1"/>
    <property type="molecule type" value="Genomic_DNA"/>
</dbReference>
<evidence type="ECO:0000256" key="10">
    <source>
        <dbReference type="SAM" id="MobiDB-lite"/>
    </source>
</evidence>
<dbReference type="InterPro" id="IPR001965">
    <property type="entry name" value="Znf_PHD"/>
</dbReference>
<feature type="region of interest" description="Disordered" evidence="10">
    <location>
        <begin position="540"/>
        <end position="585"/>
    </location>
</feature>
<dbReference type="InterPro" id="IPR059102">
    <property type="entry name" value="PHD_PHF7/G2E3-like"/>
</dbReference>
<dbReference type="PANTHER" id="PTHR12420:SF42">
    <property type="entry name" value="G2_M PHASE-SPECIFIC E3 UBIQUITIN-PROTEIN LIGASE"/>
    <property type="match status" value="1"/>
</dbReference>
<dbReference type="Gene3D" id="3.30.40.10">
    <property type="entry name" value="Zinc/RING finger domain, C3HC4 (zinc finger)"/>
    <property type="match status" value="2"/>
</dbReference>
<dbReference type="InterPro" id="IPR013083">
    <property type="entry name" value="Znf_RING/FYVE/PHD"/>
</dbReference>
<feature type="domain" description="RING-type" evidence="11">
    <location>
        <begin position="159"/>
        <end position="208"/>
    </location>
</feature>
<accession>A0A026W8I9</accession>
<dbReference type="OrthoDB" id="512616at2759"/>
<dbReference type="CDD" id="cd15496">
    <property type="entry name" value="PHD_PHF7_G2E3_like"/>
    <property type="match status" value="1"/>
</dbReference>
<feature type="domain" description="PHD-type" evidence="12">
    <location>
        <begin position="23"/>
        <end position="138"/>
    </location>
</feature>
<dbReference type="CDD" id="cd15669">
    <property type="entry name" value="ePHD_PHF7_G2E3_like"/>
    <property type="match status" value="1"/>
</dbReference>
<evidence type="ECO:0000259" key="11">
    <source>
        <dbReference type="PROSITE" id="PS50089"/>
    </source>
</evidence>
<evidence type="ECO:0000313" key="13">
    <source>
        <dbReference type="EMBL" id="EZA51961.1"/>
    </source>
</evidence>
<feature type="compositionally biased region" description="Basic and acidic residues" evidence="10">
    <location>
        <begin position="920"/>
        <end position="930"/>
    </location>
</feature>
<dbReference type="PROSITE" id="PS50089">
    <property type="entry name" value="ZF_RING_2"/>
    <property type="match status" value="1"/>
</dbReference>
<gene>
    <name evidence="14" type="ORF">DMN91_007067</name>
    <name evidence="13" type="ORF">X777_09276</name>
</gene>
<keyword evidence="8" id="KW-0539">Nucleus</keyword>
<evidence type="ECO:0000313" key="14">
    <source>
        <dbReference type="EMBL" id="RLU20457.1"/>
    </source>
</evidence>
<dbReference type="Proteomes" id="UP000279307">
    <property type="component" value="Chromosome 7"/>
</dbReference>
<evidence type="ECO:0000256" key="5">
    <source>
        <dbReference type="ARBA" id="ARBA00022771"/>
    </source>
</evidence>
<dbReference type="InterPro" id="IPR051188">
    <property type="entry name" value="PHD-type_Zinc_Finger"/>
</dbReference>
<evidence type="ECO:0000256" key="9">
    <source>
        <dbReference type="PROSITE-ProRule" id="PRU00175"/>
    </source>
</evidence>
<sequence length="1373" mass="154553">MVLFFTSAMRGGKMSAKKTSSSPKACCFCNLADDNELEYGKIYEHNGIVTHYYCLLLSSNMEQKGQDNEGILGFLTEDIQKELRRGKRLVCTYCRKSGATLGCCNVKCKRIFHFPCGLKAGSLHQFFGEFKSYCINHKPKQNIDQHILKEISSIDNLLCYICYDKVNPSDHVETLWAPCCKKDAWFHRKCVQQLAMSAGYFFKCPLCNNKKEFQKVMQENGIFVPSQDASWELVPNAFEELLYRHDQCDAVLCLCPKGRKYTSSNAKWELVLCRTCGSQGIHMSCGQLKWANPVWDCVECTSILGKAIKDKENVRSSSSNGSSLREFDSDSDTDISVGTEFPLQYASPNFDLSPSSSSSSLPDIMSNIKLRPGPRSFKLQQQIKAQQISKQIVELKYFDLKRNETDTNNAKYKDNSLVKNDTVKIKSLTSKESSSQERREENDTQKNDKQTDCREERKSSVSNNNDEKLMEKKADIIIIESDDDNDGGDDDNNNDDDDDVKIILSKQTMSQTPLQRSNKPLGLITDKSVLPEDSNVAFPKMESIDRQNADASESEIASKNTSVIVRQSSAASPRESTANSLSLNSEDADADVDTVDINGSPIMSIKITNVTSVLPEVFESTPDIICEDDALKNSVNSVSALKRKVFEEYVRSMMPLKRSVPEASNVADNGHKKIKRDKFCENYTTHGCMKPYATAPDTSARQNRGTSPIKPDEISKAAEDPSKCMSADGSFNSSLNVSRKKDYKDTSSKTCEISASSLNDAQRNDPSLSLHQMSNNCTDQVKSRHSVEGSTLCNVQSKQENSLRETANTHLHFNECNSQLDSTSNLNSTNNQDTSNNEANAVCAAPLSSLTLPERLQTLNNITGINNNQTVFKNQDITIRAVNPTTCAGNNNRTGVSNKHKIVTSAREKSNAKVSSLKYPGHESPNKCDGDAGTSRAETRSTGQRKRHFPSDHSGKNGAIGYPQSLATTRSVFLHVTSNHNTCHQPRLIPQYMDLNNLKFRACESDNVQMILYDTFSVNISMKNPKESRKRLESLAPPKEYTFIPRRRDETSSSKDYIADERIDKFYCTLKSETHLINDKTKCITRSRDDAKENLDPIKSRTLSRNDVFSNSTLMNNTDDAVTPSDYICENDNEMMRFVSSDTNVSTFTRRICNMNIDNIADNIEFVRNDCNQLSRINFEDVQQQVAASNVISESKEEKTSNDRFSEEIDKVERSINSDLNIVSRNKSVEKVLQDNITFFVNKHVDDDRELRYDSVDDASVLSNDKCLSRMNVVRLKAQNRRSARVANITYNEHNILNKQIDTYNADGFIQCRTFYENTANHKSESNAKRSIKSCFKISIDLCKIQNLLDTRPELFTNQDCNDNHWRKSSLCS</sequence>
<feature type="region of interest" description="Disordered" evidence="10">
    <location>
        <begin position="692"/>
        <end position="739"/>
    </location>
</feature>
<keyword evidence="6" id="KW-0833">Ubl conjugation pathway</keyword>
<keyword evidence="5 9" id="KW-0863">Zinc-finger</keyword>
<feature type="region of interest" description="Disordered" evidence="10">
    <location>
        <begin position="901"/>
        <end position="962"/>
    </location>
</feature>